<dbReference type="Pfam" id="PF13467">
    <property type="entry name" value="RHH_4"/>
    <property type="match status" value="1"/>
</dbReference>
<name>A0A841PBW9_9HYPH</name>
<keyword evidence="2" id="KW-0238">DNA-binding</keyword>
<proteinExistence type="predicted"/>
<keyword evidence="3" id="KW-1185">Reference proteome</keyword>
<dbReference type="Proteomes" id="UP000556329">
    <property type="component" value="Unassembled WGS sequence"/>
</dbReference>
<dbReference type="InterPro" id="IPR027373">
    <property type="entry name" value="RHH_dom"/>
</dbReference>
<dbReference type="Gene3D" id="1.10.3990.20">
    <property type="entry name" value="protein bp1543"/>
    <property type="match status" value="1"/>
</dbReference>
<feature type="domain" description="Ribbon-helix-helix" evidence="1">
    <location>
        <begin position="75"/>
        <end position="142"/>
    </location>
</feature>
<protein>
    <submittedName>
        <fullName evidence="2">Putative DNA-binding ribbon-helix-helix protein</fullName>
    </submittedName>
</protein>
<dbReference type="AlphaFoldDB" id="A0A841PBW9"/>
<evidence type="ECO:0000313" key="3">
    <source>
        <dbReference type="Proteomes" id="UP000556329"/>
    </source>
</evidence>
<gene>
    <name evidence="2" type="ORF">HNQ71_003717</name>
</gene>
<comment type="caution">
    <text evidence="2">The sequence shown here is derived from an EMBL/GenBank/DDBJ whole genome shotgun (WGS) entry which is preliminary data.</text>
</comment>
<sequence length="160" mass="18125">MAAGYHAQNRELATRFRGQGRKSDCRSGNFARECGWGQVEQYQTVRLPAQDQQAWEVCRMCRVFAGQDPEGYRQINRSIRIDGHSTSIQLEATFWALLDEIAENQGLTTPKFISKLYDEAIEINGAIPNFASMLRTTCALYLRGHRPGIDEQAMPKRQAA</sequence>
<evidence type="ECO:0000259" key="1">
    <source>
        <dbReference type="Pfam" id="PF13467"/>
    </source>
</evidence>
<dbReference type="EMBL" id="JACHEF010000003">
    <property type="protein sequence ID" value="MBB6411043.1"/>
    <property type="molecule type" value="Genomic_DNA"/>
</dbReference>
<evidence type="ECO:0000313" key="2">
    <source>
        <dbReference type="EMBL" id="MBB6411043.1"/>
    </source>
</evidence>
<dbReference type="GO" id="GO:0003677">
    <property type="term" value="F:DNA binding"/>
    <property type="evidence" value="ECO:0007669"/>
    <property type="project" value="UniProtKB-KW"/>
</dbReference>
<dbReference type="InterPro" id="IPR038268">
    <property type="entry name" value="RHH_sf"/>
</dbReference>
<organism evidence="2 3">
    <name type="scientific">Mesorhizobium sangaii</name>
    <dbReference type="NCBI Taxonomy" id="505389"/>
    <lineage>
        <taxon>Bacteria</taxon>
        <taxon>Pseudomonadati</taxon>
        <taxon>Pseudomonadota</taxon>
        <taxon>Alphaproteobacteria</taxon>
        <taxon>Hyphomicrobiales</taxon>
        <taxon>Phyllobacteriaceae</taxon>
        <taxon>Mesorhizobium</taxon>
    </lineage>
</organism>
<accession>A0A841PBW9</accession>
<reference evidence="2 3" key="1">
    <citation type="submission" date="2020-08" db="EMBL/GenBank/DDBJ databases">
        <title>Genomic Encyclopedia of Type Strains, Phase IV (KMG-IV): sequencing the most valuable type-strain genomes for metagenomic binning, comparative biology and taxonomic classification.</title>
        <authorList>
            <person name="Goeker M."/>
        </authorList>
    </citation>
    <scope>NUCLEOTIDE SEQUENCE [LARGE SCALE GENOMIC DNA]</scope>
    <source>
        <strain evidence="2 3">DSM 100039</strain>
    </source>
</reference>